<gene>
    <name evidence="2" type="ORF">PCOR1329_LOCUS51112</name>
</gene>
<sequence length="340" mass="36805">MMKLLAKEEKLEFQTQMAELQDDLMKGPSELKQVRTVVKVEFSAGQPTDHLNPDLFGKVMEELPLKFLNGSRSRAPIKFASRAMVVDMTKERIFSLDKDVLTASINIRLLEVGGWPTQVMPSPSFDFAWASQGHFALLPAVGSATKPEDHVYTTISSKGVEVPLFSGLTVKGTCVVENNYNHTTAYICDPCKPWNKEPRWVPFEKASKADVIPPLEWKKESGSSSSLETSCESPPAPASSESPSSLQTLDSKPSLTSGDRGLMQALEGAVESETSEPREPSEASAIPSAALVSTETPLQPSVPVRPATKGAIVALPPGVRPATARPEREMAALQKLSSSE</sequence>
<organism evidence="2 3">
    <name type="scientific">Prorocentrum cordatum</name>
    <dbReference type="NCBI Taxonomy" id="2364126"/>
    <lineage>
        <taxon>Eukaryota</taxon>
        <taxon>Sar</taxon>
        <taxon>Alveolata</taxon>
        <taxon>Dinophyceae</taxon>
        <taxon>Prorocentrales</taxon>
        <taxon>Prorocentraceae</taxon>
        <taxon>Prorocentrum</taxon>
    </lineage>
</organism>
<feature type="compositionally biased region" description="Low complexity" evidence="1">
    <location>
        <begin position="222"/>
        <end position="245"/>
    </location>
</feature>
<accession>A0ABN9URX7</accession>
<evidence type="ECO:0000313" key="3">
    <source>
        <dbReference type="Proteomes" id="UP001189429"/>
    </source>
</evidence>
<dbReference type="EMBL" id="CAUYUJ010016194">
    <property type="protein sequence ID" value="CAK0862777.1"/>
    <property type="molecule type" value="Genomic_DNA"/>
</dbReference>
<reference evidence="2" key="1">
    <citation type="submission" date="2023-10" db="EMBL/GenBank/DDBJ databases">
        <authorList>
            <person name="Chen Y."/>
            <person name="Shah S."/>
            <person name="Dougan E. K."/>
            <person name="Thang M."/>
            <person name="Chan C."/>
        </authorList>
    </citation>
    <scope>NUCLEOTIDE SEQUENCE [LARGE SCALE GENOMIC DNA]</scope>
</reference>
<dbReference type="Proteomes" id="UP001189429">
    <property type="component" value="Unassembled WGS sequence"/>
</dbReference>
<evidence type="ECO:0000256" key="1">
    <source>
        <dbReference type="SAM" id="MobiDB-lite"/>
    </source>
</evidence>
<feature type="compositionally biased region" description="Polar residues" evidence="1">
    <location>
        <begin position="246"/>
        <end position="257"/>
    </location>
</feature>
<feature type="region of interest" description="Disordered" evidence="1">
    <location>
        <begin position="217"/>
        <end position="340"/>
    </location>
</feature>
<proteinExistence type="predicted"/>
<protein>
    <submittedName>
        <fullName evidence="2">Uncharacterized protein</fullName>
    </submittedName>
</protein>
<comment type="caution">
    <text evidence="2">The sequence shown here is derived from an EMBL/GenBank/DDBJ whole genome shotgun (WGS) entry which is preliminary data.</text>
</comment>
<evidence type="ECO:0000313" key="2">
    <source>
        <dbReference type="EMBL" id="CAK0862777.1"/>
    </source>
</evidence>
<name>A0ABN9URX7_9DINO</name>
<keyword evidence="3" id="KW-1185">Reference proteome</keyword>